<dbReference type="Proteomes" id="UP001209878">
    <property type="component" value="Unassembled WGS sequence"/>
</dbReference>
<keyword evidence="2" id="KW-1185">Reference proteome</keyword>
<evidence type="ECO:0000313" key="1">
    <source>
        <dbReference type="EMBL" id="KAK2158013.1"/>
    </source>
</evidence>
<gene>
    <name evidence="1" type="ORF">NP493_1829g00001</name>
</gene>
<reference evidence="1" key="1">
    <citation type="journal article" date="2023" name="Mol. Biol. Evol.">
        <title>Third-Generation Sequencing Reveals the Adaptive Role of the Epigenome in Three Deep-Sea Polychaetes.</title>
        <authorList>
            <person name="Perez M."/>
            <person name="Aroh O."/>
            <person name="Sun Y."/>
            <person name="Lan Y."/>
            <person name="Juniper S.K."/>
            <person name="Young C.R."/>
            <person name="Angers B."/>
            <person name="Qian P.Y."/>
        </authorList>
    </citation>
    <scope>NUCLEOTIDE SEQUENCE</scope>
    <source>
        <strain evidence="1">R07B-5</strain>
    </source>
</reference>
<accession>A0AAD9JRG7</accession>
<dbReference type="EMBL" id="JAODUO010001829">
    <property type="protein sequence ID" value="KAK2158013.1"/>
    <property type="molecule type" value="Genomic_DNA"/>
</dbReference>
<dbReference type="AlphaFoldDB" id="A0AAD9JRG7"/>
<evidence type="ECO:0000313" key="2">
    <source>
        <dbReference type="Proteomes" id="UP001209878"/>
    </source>
</evidence>
<comment type="caution">
    <text evidence="1">The sequence shown here is derived from an EMBL/GenBank/DDBJ whole genome shotgun (WGS) entry which is preliminary data.</text>
</comment>
<protein>
    <submittedName>
        <fullName evidence="1">Uncharacterized protein</fullName>
    </submittedName>
</protein>
<organism evidence="1 2">
    <name type="scientific">Ridgeia piscesae</name>
    <name type="common">Tubeworm</name>
    <dbReference type="NCBI Taxonomy" id="27915"/>
    <lineage>
        <taxon>Eukaryota</taxon>
        <taxon>Metazoa</taxon>
        <taxon>Spiralia</taxon>
        <taxon>Lophotrochozoa</taxon>
        <taxon>Annelida</taxon>
        <taxon>Polychaeta</taxon>
        <taxon>Sedentaria</taxon>
        <taxon>Canalipalpata</taxon>
        <taxon>Sabellida</taxon>
        <taxon>Siboglinidae</taxon>
        <taxon>Ridgeia</taxon>
    </lineage>
</organism>
<proteinExistence type="predicted"/>
<sequence length="106" mass="12440">MKNHKTEEHILVTIHKTTCIVFTSYFLTHSLSDTFSRYIYICGLSETWIYPETFVLILTTAYLSLLTLDPGQLQMAPLVAGFHRERIRSLQYQILKITWPRYKALV</sequence>
<name>A0AAD9JRG7_RIDPI</name>